<sequence>MHLPCVAGSTGEDTELNLQQSSTGIVVADAVKLVRDNSADTDNEKKTFTYAQSFLWVHVDVQQTGLAHLHTGGLAQDFDVYGAATMRGMP</sequence>
<accession>A0A081XSW6</accession>
<proteinExistence type="predicted"/>
<dbReference type="RefSeq" id="WP_037932597.1">
    <property type="nucleotide sequence ID" value="NZ_JBFADL010000011.1"/>
</dbReference>
<comment type="caution">
    <text evidence="1">The sequence shown here is derived from an EMBL/GenBank/DDBJ whole genome shotgun (WGS) entry which is preliminary data.</text>
</comment>
<reference evidence="1 2" key="1">
    <citation type="submission" date="2014-02" db="EMBL/GenBank/DDBJ databases">
        <title>The genome announcement of Streptomyces toyocaensis NRRL15009.</title>
        <authorList>
            <person name="Hong H.-J."/>
            <person name="Kwun M.J."/>
        </authorList>
    </citation>
    <scope>NUCLEOTIDE SEQUENCE [LARGE SCALE GENOMIC DNA]</scope>
    <source>
        <strain evidence="1 2">NRRL 15009</strain>
    </source>
</reference>
<dbReference type="AlphaFoldDB" id="A0A081XSW6"/>
<name>A0A081XSW6_STRTO</name>
<evidence type="ECO:0000313" key="2">
    <source>
        <dbReference type="Proteomes" id="UP000028341"/>
    </source>
</evidence>
<dbReference type="Proteomes" id="UP000028341">
    <property type="component" value="Unassembled WGS sequence"/>
</dbReference>
<protein>
    <submittedName>
        <fullName evidence="1">Uncharacterized protein</fullName>
    </submittedName>
</protein>
<dbReference type="EMBL" id="JFCB01000009">
    <property type="protein sequence ID" value="KES06639.1"/>
    <property type="molecule type" value="Genomic_DNA"/>
</dbReference>
<keyword evidence="2" id="KW-1185">Reference proteome</keyword>
<evidence type="ECO:0000313" key="1">
    <source>
        <dbReference type="EMBL" id="KES06639.1"/>
    </source>
</evidence>
<gene>
    <name evidence="1" type="ORF">BU52_12695</name>
</gene>
<organism evidence="1 2">
    <name type="scientific">Streptomyces toyocaensis</name>
    <dbReference type="NCBI Taxonomy" id="55952"/>
    <lineage>
        <taxon>Bacteria</taxon>
        <taxon>Bacillati</taxon>
        <taxon>Actinomycetota</taxon>
        <taxon>Actinomycetes</taxon>
        <taxon>Kitasatosporales</taxon>
        <taxon>Streptomycetaceae</taxon>
        <taxon>Streptomyces</taxon>
    </lineage>
</organism>
<dbReference type="STRING" id="55952.BU52_12695"/>